<comment type="caution">
    <text evidence="1">The sequence shown here is derived from an EMBL/GenBank/DDBJ whole genome shotgun (WGS) entry which is preliminary data.</text>
</comment>
<sequence length="155" mass="17523">MTVMAFTFLEEEVVEFLEGYWAMWQSNLGEQVESSRKRFDASYEEMAEALSERLGRIREALGQKNDQSDFSPFLATWRDHSQLLRDRVDTAALAGELHFPVSRGAAETAPIYDPAIARRILLTSLHPHDQQSAGASLINEAYLSHVLLRALRVGE</sequence>
<organism evidence="1 2">
    <name type="scientific">Candidatus Lumbricidiphila eiseniae</name>
    <dbReference type="NCBI Taxonomy" id="1969409"/>
    <lineage>
        <taxon>Bacteria</taxon>
        <taxon>Bacillati</taxon>
        <taxon>Actinomycetota</taxon>
        <taxon>Actinomycetes</taxon>
        <taxon>Micrococcales</taxon>
        <taxon>Microbacteriaceae</taxon>
        <taxon>Candidatus Lumbricidiphila</taxon>
    </lineage>
</organism>
<evidence type="ECO:0000313" key="1">
    <source>
        <dbReference type="EMBL" id="PDQ36390.1"/>
    </source>
</evidence>
<evidence type="ECO:0000313" key="2">
    <source>
        <dbReference type="Proteomes" id="UP000219994"/>
    </source>
</evidence>
<dbReference type="AlphaFoldDB" id="A0A2A6FUR9"/>
<accession>A0A2A6FUR9</accession>
<dbReference type="EMBL" id="NAEP01000016">
    <property type="protein sequence ID" value="PDQ36390.1"/>
    <property type="molecule type" value="Genomic_DNA"/>
</dbReference>
<name>A0A2A6FUR9_9MICO</name>
<reference evidence="2" key="1">
    <citation type="submission" date="2017-03" db="EMBL/GenBank/DDBJ databases">
        <authorList>
            <person name="Lund M.B."/>
        </authorList>
    </citation>
    <scope>NUCLEOTIDE SEQUENCE [LARGE SCALE GENOMIC DNA]</scope>
</reference>
<gene>
    <name evidence="1" type="ORF">B5766_01005</name>
</gene>
<proteinExistence type="predicted"/>
<dbReference type="Proteomes" id="UP000219994">
    <property type="component" value="Unassembled WGS sequence"/>
</dbReference>
<protein>
    <submittedName>
        <fullName evidence="1">Uncharacterized protein</fullName>
    </submittedName>
</protein>